<keyword evidence="3" id="KW-1185">Reference proteome</keyword>
<dbReference type="AlphaFoldDB" id="A0A5J5D225"/>
<proteinExistence type="predicted"/>
<dbReference type="Proteomes" id="UP000327493">
    <property type="component" value="Chromosome 13"/>
</dbReference>
<protein>
    <submittedName>
        <fullName evidence="2">Uncharacterized protein</fullName>
    </submittedName>
</protein>
<organism evidence="2 3">
    <name type="scientific">Etheostoma spectabile</name>
    <name type="common">orangethroat darter</name>
    <dbReference type="NCBI Taxonomy" id="54343"/>
    <lineage>
        <taxon>Eukaryota</taxon>
        <taxon>Metazoa</taxon>
        <taxon>Chordata</taxon>
        <taxon>Craniata</taxon>
        <taxon>Vertebrata</taxon>
        <taxon>Euteleostomi</taxon>
        <taxon>Actinopterygii</taxon>
        <taxon>Neopterygii</taxon>
        <taxon>Teleostei</taxon>
        <taxon>Neoteleostei</taxon>
        <taxon>Acanthomorphata</taxon>
        <taxon>Eupercaria</taxon>
        <taxon>Perciformes</taxon>
        <taxon>Percoidei</taxon>
        <taxon>Percidae</taxon>
        <taxon>Etheostomatinae</taxon>
        <taxon>Etheostoma</taxon>
    </lineage>
</organism>
<sequence>MAIASAPTENSIPTLKGLCCMEIDKTYMDADMGLLLLAGVYRSWNEATAYGMLTQMLDSLVADGLLSSVLSSIRLREIPVLEREDTALDKVLDLKVWLTSMHTSALDHASKSTAGLTGQGRAEHRHCRAPEQKHNKHV</sequence>
<evidence type="ECO:0000256" key="1">
    <source>
        <dbReference type="SAM" id="MobiDB-lite"/>
    </source>
</evidence>
<feature type="compositionally biased region" description="Basic and acidic residues" evidence="1">
    <location>
        <begin position="128"/>
        <end position="138"/>
    </location>
</feature>
<reference evidence="2 3" key="1">
    <citation type="submission" date="2019-08" db="EMBL/GenBank/DDBJ databases">
        <title>A chromosome-level genome assembly, high-density linkage maps, and genome scans reveal the genomic architecture of hybrid incompatibilities underlying speciation via character displacement in darters (Percidae: Etheostominae).</title>
        <authorList>
            <person name="Moran R.L."/>
            <person name="Catchen J.M."/>
            <person name="Fuller R.C."/>
        </authorList>
    </citation>
    <scope>NUCLEOTIDE SEQUENCE [LARGE SCALE GENOMIC DNA]</scope>
    <source>
        <strain evidence="2">EspeVRDwgs_2016</strain>
        <tissue evidence="2">Muscle</tissue>
    </source>
</reference>
<accession>A0A5J5D225</accession>
<comment type="caution">
    <text evidence="2">The sequence shown here is derived from an EMBL/GenBank/DDBJ whole genome shotgun (WGS) entry which is preliminary data.</text>
</comment>
<feature type="region of interest" description="Disordered" evidence="1">
    <location>
        <begin position="109"/>
        <end position="138"/>
    </location>
</feature>
<evidence type="ECO:0000313" key="3">
    <source>
        <dbReference type="Proteomes" id="UP000327493"/>
    </source>
</evidence>
<gene>
    <name evidence="2" type="ORF">FQN60_000592</name>
</gene>
<name>A0A5J5D225_9PERO</name>
<dbReference type="EMBL" id="VOFY01000013">
    <property type="protein sequence ID" value="KAA8586756.1"/>
    <property type="molecule type" value="Genomic_DNA"/>
</dbReference>
<evidence type="ECO:0000313" key="2">
    <source>
        <dbReference type="EMBL" id="KAA8586756.1"/>
    </source>
</evidence>